<reference evidence="6 7" key="1">
    <citation type="submission" date="2016-09" db="EMBL/GenBank/DDBJ databases">
        <title>Genomic Taxonomy of the Vibrionaceae.</title>
        <authorList>
            <person name="Gonzalez-Castillo A."/>
            <person name="Gomez-Gil B."/>
            <person name="Enciso-Ibarra K."/>
        </authorList>
    </citation>
    <scope>NUCLEOTIDE SEQUENCE [LARGE SCALE GENOMIC DNA]</scope>
    <source>
        <strain evidence="6 7">CAIM 1731</strain>
    </source>
</reference>
<keyword evidence="2" id="KW-0472">Membrane</keyword>
<evidence type="ECO:0000256" key="2">
    <source>
        <dbReference type="SAM" id="Phobius"/>
    </source>
</evidence>
<evidence type="ECO:0000313" key="6">
    <source>
        <dbReference type="EMBL" id="OLQ85506.1"/>
    </source>
</evidence>
<keyword evidence="2" id="KW-1133">Transmembrane helix</keyword>
<dbReference type="InterPro" id="IPR009875">
    <property type="entry name" value="PilZ_domain"/>
</dbReference>
<organism evidence="6 7">
    <name type="scientific">Vibrio ponticus</name>
    <dbReference type="NCBI Taxonomy" id="265668"/>
    <lineage>
        <taxon>Bacteria</taxon>
        <taxon>Pseudomonadati</taxon>
        <taxon>Pseudomonadota</taxon>
        <taxon>Gammaproteobacteria</taxon>
        <taxon>Vibrionales</taxon>
        <taxon>Vibrionaceae</taxon>
        <taxon>Vibrio</taxon>
    </lineage>
</organism>
<keyword evidence="7" id="KW-1185">Reference proteome</keyword>
<feature type="transmembrane region" description="Helical" evidence="2">
    <location>
        <begin position="159"/>
        <end position="180"/>
    </location>
</feature>
<protein>
    <recommendedName>
        <fullName evidence="8">Alginate biosynthesis protein Alg44</fullName>
    </recommendedName>
</protein>
<evidence type="ECO:0000259" key="3">
    <source>
        <dbReference type="Pfam" id="PF07238"/>
    </source>
</evidence>
<dbReference type="EMBL" id="MJMI01000142">
    <property type="protein sequence ID" value="OLQ85506.1"/>
    <property type="molecule type" value="Genomic_DNA"/>
</dbReference>
<keyword evidence="2" id="KW-0812">Transmembrane</keyword>
<proteinExistence type="predicted"/>
<dbReference type="InterPro" id="IPR058835">
    <property type="entry name" value="BSH_ALG44"/>
</dbReference>
<dbReference type="Pfam" id="PF25965">
    <property type="entry name" value="Beta-barrel_ALG44"/>
    <property type="match status" value="1"/>
</dbReference>
<dbReference type="InterPro" id="IPR058834">
    <property type="entry name" value="Beta-barrel_ALG44"/>
</dbReference>
<feature type="domain" description="ALG44 beta-barrel" evidence="5">
    <location>
        <begin position="292"/>
        <end position="367"/>
    </location>
</feature>
<dbReference type="RefSeq" id="WP_075652386.1">
    <property type="nucleotide sequence ID" value="NZ_AP019658.1"/>
</dbReference>
<sequence length="383" mass="41985">MAVNQPSLVHETEVQRRHARVKIPATIALDNGAKLLKLDNISASGFGIDNTDNIIQPNTLYSGQLRFEFLDFGFSVPVRFTQINSPVEGKIGCEFQELSKQEISTIRLIITKYLSGEVIQAGDVLSTINRDNYAKPRKKDVQAPLAGFAKFKGIVGTSLFFVLGLCAFAYLLTNIYNVYWVESSLSAKVTLPHNKLYVPREGRIFSHVEPGDTVKTGDVLATIESPLYELMEPTLLNKDFNIESLQAILDQNLKLVVKSPCDCRVFERNFTEGQFVTKSSAIFSLASLTSKPLISASFPYSSLSSVDLGNTLDFSLAGSDKVEQGTVSNITMFTNENGSGYVQVDVTPNSPIDDLRLNQPVKVSTSQLSVSALFSSTTPNTGE</sequence>
<dbReference type="Proteomes" id="UP000186206">
    <property type="component" value="Unassembled WGS sequence"/>
</dbReference>
<name>A0ABX3F8S0_9VIBR</name>
<evidence type="ECO:0008006" key="8">
    <source>
        <dbReference type="Google" id="ProtNLM"/>
    </source>
</evidence>
<feature type="domain" description="ALG44 barrel-sandwich hybrid" evidence="4">
    <location>
        <begin position="197"/>
        <end position="287"/>
    </location>
</feature>
<evidence type="ECO:0000313" key="7">
    <source>
        <dbReference type="Proteomes" id="UP000186206"/>
    </source>
</evidence>
<dbReference type="Pfam" id="PF25964">
    <property type="entry name" value="BSH_ALG44"/>
    <property type="match status" value="1"/>
</dbReference>
<accession>A0ABX3F8S0</accession>
<comment type="caution">
    <text evidence="6">The sequence shown here is derived from an EMBL/GenBank/DDBJ whole genome shotgun (WGS) entry which is preliminary data.</text>
</comment>
<evidence type="ECO:0000259" key="5">
    <source>
        <dbReference type="Pfam" id="PF25965"/>
    </source>
</evidence>
<dbReference type="Gene3D" id="2.40.50.100">
    <property type="match status" value="1"/>
</dbReference>
<dbReference type="Gene3D" id="2.40.10.220">
    <property type="entry name" value="predicted glycosyltransferase like domains"/>
    <property type="match status" value="1"/>
</dbReference>
<dbReference type="PANTHER" id="PTHR30386">
    <property type="entry name" value="MEMBRANE FUSION SUBUNIT OF EMRAB-TOLC MULTIDRUG EFFLUX PUMP"/>
    <property type="match status" value="1"/>
</dbReference>
<evidence type="ECO:0000259" key="4">
    <source>
        <dbReference type="Pfam" id="PF25964"/>
    </source>
</evidence>
<dbReference type="InterPro" id="IPR050739">
    <property type="entry name" value="MFP"/>
</dbReference>
<dbReference type="PANTHER" id="PTHR30386:SF19">
    <property type="entry name" value="MULTIDRUG EXPORT PROTEIN EMRA-RELATED"/>
    <property type="match status" value="1"/>
</dbReference>
<evidence type="ECO:0000256" key="1">
    <source>
        <dbReference type="ARBA" id="ARBA00004196"/>
    </source>
</evidence>
<comment type="subcellular location">
    <subcellularLocation>
        <location evidence="1">Cell envelope</location>
    </subcellularLocation>
</comment>
<dbReference type="Pfam" id="PF07238">
    <property type="entry name" value="PilZ"/>
    <property type="match status" value="1"/>
</dbReference>
<gene>
    <name evidence="6" type="ORF">BIY21_04515</name>
</gene>
<feature type="domain" description="PilZ" evidence="3">
    <location>
        <begin position="15"/>
        <end position="109"/>
    </location>
</feature>